<feature type="domain" description="Fibronectin type-III" evidence="13">
    <location>
        <begin position="534"/>
        <end position="624"/>
    </location>
</feature>
<evidence type="ECO:0000313" key="14">
    <source>
        <dbReference type="Proteomes" id="UP000008143"/>
    </source>
</evidence>
<dbReference type="Gene3D" id="2.60.40.10">
    <property type="entry name" value="Immunoglobulins"/>
    <property type="match status" value="10"/>
</dbReference>
<evidence type="ECO:0000313" key="15">
    <source>
        <dbReference type="RefSeq" id="XP_012821605.1"/>
    </source>
</evidence>
<feature type="compositionally biased region" description="Polar residues" evidence="10">
    <location>
        <begin position="1191"/>
        <end position="1206"/>
    </location>
</feature>
<evidence type="ECO:0000256" key="6">
    <source>
        <dbReference type="ARBA" id="ARBA00023136"/>
    </source>
</evidence>
<dbReference type="FunFam" id="2.60.40.10:FF:000133">
    <property type="entry name" value="Neogenin isoform 1"/>
    <property type="match status" value="1"/>
</dbReference>
<feature type="region of interest" description="Disordered" evidence="10">
    <location>
        <begin position="1122"/>
        <end position="1289"/>
    </location>
</feature>
<dbReference type="SMART" id="SM00408">
    <property type="entry name" value="IGc2"/>
    <property type="match status" value="4"/>
</dbReference>
<dbReference type="PRINTS" id="PR00014">
    <property type="entry name" value="FNTYPEIII"/>
</dbReference>
<dbReference type="PANTHER" id="PTHR44170">
    <property type="entry name" value="PROTEIN SIDEKICK"/>
    <property type="match status" value="1"/>
</dbReference>
<dbReference type="FunFam" id="2.60.40.10:FF:000187">
    <property type="entry name" value="neogenin isoform X2"/>
    <property type="match status" value="1"/>
</dbReference>
<dbReference type="PROSITE" id="PS50835">
    <property type="entry name" value="IG_LIKE"/>
    <property type="match status" value="4"/>
</dbReference>
<dbReference type="RefSeq" id="XP_012821605.1">
    <property type="nucleotide sequence ID" value="XM_012966151.3"/>
</dbReference>
<gene>
    <name evidence="15 16" type="primary">neo1</name>
    <name evidence="15" type="synonym">hst17534</name>
    <name evidence="15" type="synonym">neogenin</name>
    <name evidence="15" type="synonym">ngn</name>
</gene>
<evidence type="ECO:0000259" key="12">
    <source>
        <dbReference type="PROSITE" id="PS50835"/>
    </source>
</evidence>
<dbReference type="CDD" id="cd00096">
    <property type="entry name" value="Ig"/>
    <property type="match status" value="1"/>
</dbReference>
<dbReference type="InterPro" id="IPR003961">
    <property type="entry name" value="FN3_dom"/>
</dbReference>
<evidence type="ECO:0000256" key="10">
    <source>
        <dbReference type="SAM" id="MobiDB-lite"/>
    </source>
</evidence>
<keyword evidence="3 11" id="KW-0812">Transmembrane</keyword>
<evidence type="ECO:0000256" key="7">
    <source>
        <dbReference type="ARBA" id="ARBA00023157"/>
    </source>
</evidence>
<feature type="domain" description="Ig-like" evidence="12">
    <location>
        <begin position="242"/>
        <end position="330"/>
    </location>
</feature>
<dbReference type="CDD" id="cd05722">
    <property type="entry name" value="IgI_1_Neogenin_like"/>
    <property type="match status" value="1"/>
</dbReference>
<dbReference type="CDD" id="cd05723">
    <property type="entry name" value="IgI_4_Neogenin_like"/>
    <property type="match status" value="1"/>
</dbReference>
<dbReference type="SUPFAM" id="SSF49265">
    <property type="entry name" value="Fibronectin type III"/>
    <property type="match status" value="3"/>
</dbReference>
<dbReference type="FunFam" id="2.60.40.10:FF:000004">
    <property type="entry name" value="DCC isoform 1"/>
    <property type="match status" value="2"/>
</dbReference>
<evidence type="ECO:0000256" key="1">
    <source>
        <dbReference type="ARBA" id="ARBA00004479"/>
    </source>
</evidence>
<dbReference type="FunFam" id="2.60.40.10:FF:000101">
    <property type="entry name" value="Neogenin isoform 1"/>
    <property type="match status" value="1"/>
</dbReference>
<evidence type="ECO:0000256" key="9">
    <source>
        <dbReference type="ARBA" id="ARBA00023319"/>
    </source>
</evidence>
<feature type="domain" description="Fibronectin type-III" evidence="13">
    <location>
        <begin position="733"/>
        <end position="827"/>
    </location>
</feature>
<dbReference type="Pfam" id="PF07679">
    <property type="entry name" value="I-set"/>
    <property type="match status" value="2"/>
</dbReference>
<dbReference type="SMART" id="SM00060">
    <property type="entry name" value="FN3"/>
    <property type="match status" value="6"/>
</dbReference>
<keyword evidence="7" id="KW-1015">Disulfide bond</keyword>
<dbReference type="InterPro" id="IPR007110">
    <property type="entry name" value="Ig-like_dom"/>
</dbReference>
<keyword evidence="9" id="KW-0393">Immunoglobulin domain</keyword>
<dbReference type="InterPro" id="IPR036116">
    <property type="entry name" value="FN3_sf"/>
</dbReference>
<reference evidence="15" key="1">
    <citation type="submission" date="2025-08" db="UniProtKB">
        <authorList>
            <consortium name="RefSeq"/>
        </authorList>
    </citation>
    <scope>IDENTIFICATION</scope>
    <source>
        <strain evidence="15">Nigerian</strain>
        <tissue evidence="15">Liver and blood</tissue>
    </source>
</reference>
<feature type="domain" description="Fibronectin type-III" evidence="13">
    <location>
        <begin position="950"/>
        <end position="1047"/>
    </location>
</feature>
<dbReference type="CDD" id="cd00063">
    <property type="entry name" value="FN3"/>
    <property type="match status" value="6"/>
</dbReference>
<evidence type="ECO:0000313" key="16">
    <source>
        <dbReference type="Xenbase" id="XB-GENE-922578"/>
    </source>
</evidence>
<dbReference type="Pfam" id="PF13927">
    <property type="entry name" value="Ig_3"/>
    <property type="match status" value="2"/>
</dbReference>
<dbReference type="FunFam" id="2.60.40.10:FF:000189">
    <property type="entry name" value="Neogenin isoform 3"/>
    <property type="match status" value="1"/>
</dbReference>
<feature type="domain" description="Ig-like" evidence="12">
    <location>
        <begin position="146"/>
        <end position="232"/>
    </location>
</feature>
<name>A0A8J0SRQ5_XENTR</name>
<dbReference type="InterPro" id="IPR013098">
    <property type="entry name" value="Ig_I-set"/>
</dbReference>
<feature type="transmembrane region" description="Helical" evidence="11">
    <location>
        <begin position="1095"/>
        <end position="1118"/>
    </location>
</feature>
<dbReference type="PROSITE" id="PS50853">
    <property type="entry name" value="FN3"/>
    <property type="match status" value="6"/>
</dbReference>
<keyword evidence="6 11" id="KW-0472">Membrane</keyword>
<feature type="domain" description="Ig-like" evidence="12">
    <location>
        <begin position="46"/>
        <end position="141"/>
    </location>
</feature>
<dbReference type="Pfam" id="PF00041">
    <property type="entry name" value="fn3"/>
    <property type="match status" value="6"/>
</dbReference>
<dbReference type="InterPro" id="IPR013783">
    <property type="entry name" value="Ig-like_fold"/>
</dbReference>
<comment type="subcellular location">
    <subcellularLocation>
        <location evidence="1">Membrane</location>
        <topology evidence="1">Single-pass type I membrane protein</topology>
    </subcellularLocation>
</comment>
<feature type="compositionally biased region" description="Basic residues" evidence="10">
    <location>
        <begin position="1122"/>
        <end position="1132"/>
    </location>
</feature>
<dbReference type="OrthoDB" id="114660at2759"/>
<dbReference type="InterPro" id="IPR010560">
    <property type="entry name" value="Neogenin_C"/>
</dbReference>
<feature type="region of interest" description="Disordered" evidence="10">
    <location>
        <begin position="1045"/>
        <end position="1087"/>
    </location>
</feature>
<comment type="similarity">
    <text evidence="2">Belongs to the immunoglobulin superfamily. DCC family.</text>
</comment>
<keyword evidence="8" id="KW-0325">Glycoprotein</keyword>
<evidence type="ECO:0000256" key="2">
    <source>
        <dbReference type="ARBA" id="ARBA00009588"/>
    </source>
</evidence>
<feature type="domain" description="Fibronectin type-III" evidence="13">
    <location>
        <begin position="629"/>
        <end position="723"/>
    </location>
</feature>
<dbReference type="SUPFAM" id="SSF48726">
    <property type="entry name" value="Immunoglobulin"/>
    <property type="match status" value="4"/>
</dbReference>
<dbReference type="FunFam" id="2.60.40.10:FF:000216">
    <property type="entry name" value="neogenin isoform X1"/>
    <property type="match status" value="1"/>
</dbReference>
<dbReference type="GO" id="GO:0016020">
    <property type="term" value="C:membrane"/>
    <property type="evidence" value="ECO:0007669"/>
    <property type="project" value="UniProtKB-SubCell"/>
</dbReference>
<feature type="compositionally biased region" description="Basic and acidic residues" evidence="10">
    <location>
        <begin position="1145"/>
        <end position="1170"/>
    </location>
</feature>
<evidence type="ECO:0000256" key="8">
    <source>
        <dbReference type="ARBA" id="ARBA00023180"/>
    </source>
</evidence>
<dbReference type="Proteomes" id="UP000008143">
    <property type="component" value="Chromosome 3"/>
</dbReference>
<dbReference type="CTD" id="4756"/>
<feature type="domain" description="Ig-like" evidence="12">
    <location>
        <begin position="334"/>
        <end position="420"/>
    </location>
</feature>
<dbReference type="PANTHER" id="PTHR44170:SF14">
    <property type="entry name" value="NEOGENIN"/>
    <property type="match status" value="1"/>
</dbReference>
<evidence type="ECO:0000256" key="5">
    <source>
        <dbReference type="ARBA" id="ARBA00022989"/>
    </source>
</evidence>
<sequence>MAIRSPPGSLVRVTRGLFAVSILFSVWKKPTWAAKTAGSGFRTFTPFYFLTEPVDTVTLRGFAAVLNCSAYADPTPKIEWKKDGTFLNLVSDDRRRLLPDGSLLITSVVHSKHNKPDEGIYQCVATVESLGSIVSRTARLSVAGLPRFTSQPESSSVYVGDSIVLNCDVSPELVPFVHWEQNKASRELDNRVAVLLNGSLVISNANESDAGLYRCAVGGGSSIKYSEEAEIRVLQDTGDERPMLFLRQPLPLTRVSGQTALLTCVVSGYPTPSVRWTHNQKEILTENSETLTFVAGGSLQISSVTEEDSGIYTCIADNGNQTIQAHAELSIQVPPIFHVKPSNTHAHESMDIVFKCEVTGKPTPTVKWVKNGDMVIPSDYFKIVEDHDLQVLGLVRSDEGFYQCIAENEVGNVQAAAQLIILEPAATPGGPLPSSPRDVVASLVSTRFIKLTWRMPADPHGENLTYQVYYSKESMNRERVENTSRPGEMQVTIQNLLPETVYYFRVVAQNQNGAGESSLPLKVETQPEVQVPGPAPNFKATPVSPTSVSVSWETPLSGNGEIQSYKLYYMEKGADNEQDVDVGGHSYTLNGLKKYTEYTFRVVAFNKHGPGVSTQDVTVRTLSDVPSAAPQNLTLEVRSSQSILVQWQPPPIGSQNGQIVGYKVRYRKTTRKSETSEILVDAQLSYLFTALERDTEYSFRAVALTVNGSGPASDWVSAETFESDLDESRVPDVPSSLHVRPLVTNIVVSWTPPENQHQVVVRGYAIGYGLGSPHAQTVRVDHKQRYYTIDNLEPSSHYVISLRAFNNVGEGIPLYESAVTRQHTDPSDVDVFVVHAPYTPVPEPSPMLPPVGVQATIVASDTVRLTWADNSLPKNQKITDSRYYTVRWKTNIPANTKYKMANSTTLSYLVTGLKPNTLYEFSVMVTKGRRSSTWSMTAHGTTFESVPSSPPKDVTVVSKEGKPRTIIVNWQPPSEANGKITGYIIYYSTDAQAELHDWVIEPVIGNRLTHQIQELTLDTPYYFKIQARNSKGMGPMSEAVLFRTPKESSPYMPNDQASSISGKGVRPSDPGSNGGSSLGGSNSHHGNPTSLDQNMLLTIIVSIGVITVLIAVVIAAICSRRSSSHHKKKRAASKSVNGSHKYKGNSKDVKPPDLWIHHERLELKPTDKSPETNPILTDTPLPRSPQDLTPGDSTTESSIHQHSNSYRGLESEDSVSSLAGRRGMRPKIMMPFDSQPPQQSVRHTPSCDTVVAASSSSQTGPEDPDPSGVSFLPGSLDEDSVPSVPTAHIRPSHPLKSFAVPAVPTSASGASYEPSLPSSPLLQQQCPTALSVKTASLGTLGRVRPPLPVTVPSAPEPLETSRMLEGSECSYEPDELSKEMAHLEGLMKDLNAITTA</sequence>
<dbReference type="FunFam" id="2.60.40.10:FF:000551">
    <property type="entry name" value="Protogenin A"/>
    <property type="match status" value="1"/>
</dbReference>
<organism evidence="14 15">
    <name type="scientific">Xenopus tropicalis</name>
    <name type="common">Western clawed frog</name>
    <name type="synonym">Silurana tropicalis</name>
    <dbReference type="NCBI Taxonomy" id="8364"/>
    <lineage>
        <taxon>Eukaryota</taxon>
        <taxon>Metazoa</taxon>
        <taxon>Chordata</taxon>
        <taxon>Craniata</taxon>
        <taxon>Vertebrata</taxon>
        <taxon>Euteleostomi</taxon>
        <taxon>Amphibia</taxon>
        <taxon>Batrachia</taxon>
        <taxon>Anura</taxon>
        <taxon>Pipoidea</taxon>
        <taxon>Pipidae</taxon>
        <taxon>Xenopodinae</taxon>
        <taxon>Xenopus</taxon>
        <taxon>Silurana</taxon>
    </lineage>
</organism>
<dbReference type="InterPro" id="IPR003599">
    <property type="entry name" value="Ig_sub"/>
</dbReference>
<dbReference type="AGR" id="Xenbase:XB-GENE-922578"/>
<accession>A0A8J0SRQ5</accession>
<protein>
    <submittedName>
        <fullName evidence="15">Neogenin isoform X8</fullName>
    </submittedName>
</protein>
<evidence type="ECO:0000256" key="11">
    <source>
        <dbReference type="SAM" id="Phobius"/>
    </source>
</evidence>
<dbReference type="GeneID" id="100170189"/>
<proteinExistence type="inferred from homology"/>
<feature type="compositionally biased region" description="Polar residues" evidence="10">
    <location>
        <begin position="1235"/>
        <end position="1260"/>
    </location>
</feature>
<evidence type="ECO:0000256" key="3">
    <source>
        <dbReference type="ARBA" id="ARBA00022692"/>
    </source>
</evidence>
<dbReference type="InterPro" id="IPR003598">
    <property type="entry name" value="Ig_sub2"/>
</dbReference>
<dbReference type="SMART" id="SM00409">
    <property type="entry name" value="IG"/>
    <property type="match status" value="4"/>
</dbReference>
<keyword evidence="5 11" id="KW-1133">Transmembrane helix</keyword>
<keyword evidence="4" id="KW-0677">Repeat</keyword>
<feature type="domain" description="Fibronectin type-III" evidence="13">
    <location>
        <begin position="435"/>
        <end position="528"/>
    </location>
</feature>
<evidence type="ECO:0000259" key="13">
    <source>
        <dbReference type="PROSITE" id="PS50853"/>
    </source>
</evidence>
<feature type="compositionally biased region" description="Low complexity" evidence="10">
    <location>
        <begin position="541"/>
        <end position="552"/>
    </location>
</feature>
<keyword evidence="14" id="KW-1185">Reference proteome</keyword>
<feature type="region of interest" description="Disordered" evidence="10">
    <location>
        <begin position="533"/>
        <end position="552"/>
    </location>
</feature>
<dbReference type="FunFam" id="2.60.40.10:FF:000106">
    <property type="entry name" value="Neogenin isoform 1"/>
    <property type="match status" value="1"/>
</dbReference>
<dbReference type="InterPro" id="IPR036179">
    <property type="entry name" value="Ig-like_dom_sf"/>
</dbReference>
<feature type="domain" description="Fibronectin type-III" evidence="13">
    <location>
        <begin position="849"/>
        <end position="945"/>
    </location>
</feature>
<dbReference type="Pfam" id="PF06583">
    <property type="entry name" value="Neogenin_C"/>
    <property type="match status" value="1"/>
</dbReference>
<evidence type="ECO:0000256" key="4">
    <source>
        <dbReference type="ARBA" id="ARBA00022737"/>
    </source>
</evidence>
<dbReference type="Xenbase" id="XB-GENE-922578">
    <property type="gene designation" value="neo1"/>
</dbReference>